<reference evidence="4" key="1">
    <citation type="journal article" date="2014" name="Int. J. Syst. Evol. Microbiol.">
        <title>Complete genome sequence of Corynebacterium casei LMG S-19264T (=DSM 44701T), isolated from a smear-ripened cheese.</title>
        <authorList>
            <consortium name="US DOE Joint Genome Institute (JGI-PGF)"/>
            <person name="Walter F."/>
            <person name="Albersmeier A."/>
            <person name="Kalinowski J."/>
            <person name="Ruckert C."/>
        </authorList>
    </citation>
    <scope>NUCLEOTIDE SEQUENCE</scope>
    <source>
        <strain evidence="4">JCM 4784</strain>
    </source>
</reference>
<keyword evidence="1" id="KW-0805">Transcription regulation</keyword>
<dbReference type="Gene3D" id="1.10.10.10">
    <property type="entry name" value="Winged helix-like DNA-binding domain superfamily/Winged helix DNA-binding domain"/>
    <property type="match status" value="1"/>
</dbReference>
<dbReference type="Pfam" id="PF03861">
    <property type="entry name" value="ANTAR"/>
    <property type="match status" value="1"/>
</dbReference>
<dbReference type="EMBL" id="BNBT01000270">
    <property type="protein sequence ID" value="GHF00583.1"/>
    <property type="molecule type" value="Genomic_DNA"/>
</dbReference>
<dbReference type="InterPro" id="IPR029016">
    <property type="entry name" value="GAF-like_dom_sf"/>
</dbReference>
<evidence type="ECO:0000256" key="1">
    <source>
        <dbReference type="ARBA" id="ARBA00023015"/>
    </source>
</evidence>
<accession>A0A919AFX9</accession>
<dbReference type="InterPro" id="IPR005561">
    <property type="entry name" value="ANTAR"/>
</dbReference>
<dbReference type="SMART" id="SM01012">
    <property type="entry name" value="ANTAR"/>
    <property type="match status" value="1"/>
</dbReference>
<evidence type="ECO:0000256" key="2">
    <source>
        <dbReference type="ARBA" id="ARBA00023163"/>
    </source>
</evidence>
<dbReference type="Gene3D" id="3.30.450.40">
    <property type="match status" value="1"/>
</dbReference>
<dbReference type="GO" id="GO:0003723">
    <property type="term" value="F:RNA binding"/>
    <property type="evidence" value="ECO:0007669"/>
    <property type="project" value="InterPro"/>
</dbReference>
<keyword evidence="5" id="KW-1185">Reference proteome</keyword>
<feature type="domain" description="ANTAR" evidence="3">
    <location>
        <begin position="152"/>
        <end position="220"/>
    </location>
</feature>
<dbReference type="InterPro" id="IPR036388">
    <property type="entry name" value="WH-like_DNA-bd_sf"/>
</dbReference>
<dbReference type="Proteomes" id="UP000608024">
    <property type="component" value="Unassembled WGS sequence"/>
</dbReference>
<evidence type="ECO:0000259" key="3">
    <source>
        <dbReference type="SMART" id="SM01012"/>
    </source>
</evidence>
<gene>
    <name evidence="4" type="ORF">GCM10018785_74580</name>
</gene>
<proteinExistence type="predicted"/>
<reference evidence="4" key="2">
    <citation type="submission" date="2020-09" db="EMBL/GenBank/DDBJ databases">
        <authorList>
            <person name="Sun Q."/>
            <person name="Ohkuma M."/>
        </authorList>
    </citation>
    <scope>NUCLEOTIDE SEQUENCE</scope>
    <source>
        <strain evidence="4">JCM 4784</strain>
    </source>
</reference>
<evidence type="ECO:0000313" key="4">
    <source>
        <dbReference type="EMBL" id="GHF00583.1"/>
    </source>
</evidence>
<comment type="caution">
    <text evidence="4">The sequence shown here is derived from an EMBL/GenBank/DDBJ whole genome shotgun (WGS) entry which is preliminary data.</text>
</comment>
<sequence length="225" mass="24063">MEQRMSVQEVLGGLEDAVGEEQHRVWSARCARVLGLDGIAVSMRSGSELVWFSDDTSAWLEDVQFTLGQGPGVAADFADVPCQVVDLGADERWPQFAAEAGTMGVRAVFVWPVRSGLAHLGNLSGYRTRPGALTQLQAADGLRVADALAGWLLAWRPDRDASGDGPGTTGMIELHRAEVHQATGVLSYRLGIAPDEALARLRAQAFASGQDLADAARDILRELPS</sequence>
<organism evidence="4 5">
    <name type="scientific">Streptomyces longispororuber</name>
    <dbReference type="NCBI Taxonomy" id="68230"/>
    <lineage>
        <taxon>Bacteria</taxon>
        <taxon>Bacillati</taxon>
        <taxon>Actinomycetota</taxon>
        <taxon>Actinomycetes</taxon>
        <taxon>Kitasatosporales</taxon>
        <taxon>Streptomycetaceae</taxon>
        <taxon>Streptomyces</taxon>
    </lineage>
</organism>
<evidence type="ECO:0000313" key="5">
    <source>
        <dbReference type="Proteomes" id="UP000608024"/>
    </source>
</evidence>
<keyword evidence="2" id="KW-0804">Transcription</keyword>
<name>A0A919AFX9_9ACTN</name>
<protein>
    <submittedName>
        <fullName evidence="4">GAF domain-containing protein</fullName>
    </submittedName>
</protein>
<dbReference type="AlphaFoldDB" id="A0A919AFX9"/>
<dbReference type="SUPFAM" id="SSF55781">
    <property type="entry name" value="GAF domain-like"/>
    <property type="match status" value="1"/>
</dbReference>